<dbReference type="SUPFAM" id="SSF52980">
    <property type="entry name" value="Restriction endonuclease-like"/>
    <property type="match status" value="1"/>
</dbReference>
<gene>
    <name evidence="2" type="ORF">GCM10011314_15350</name>
</gene>
<evidence type="ECO:0000313" key="3">
    <source>
        <dbReference type="Proteomes" id="UP000628079"/>
    </source>
</evidence>
<proteinExistence type="predicted"/>
<dbReference type="EMBL" id="BMEA01000001">
    <property type="protein sequence ID" value="GGB76657.1"/>
    <property type="molecule type" value="Genomic_DNA"/>
</dbReference>
<protein>
    <recommendedName>
        <fullName evidence="1">AbiEi antitoxin N-terminal domain-containing protein</fullName>
    </recommendedName>
</protein>
<dbReference type="InterPro" id="IPR011335">
    <property type="entry name" value="Restrct_endonuc-II-like"/>
</dbReference>
<reference evidence="2" key="2">
    <citation type="submission" date="2020-09" db="EMBL/GenBank/DDBJ databases">
        <authorList>
            <person name="Sun Q."/>
            <person name="Zhou Y."/>
        </authorList>
    </citation>
    <scope>NUCLEOTIDE SEQUENCE</scope>
    <source>
        <strain evidence="2">CGMCC 1.10749</strain>
    </source>
</reference>
<feature type="domain" description="AbiEi antitoxin N-terminal" evidence="1">
    <location>
        <begin position="23"/>
        <end position="68"/>
    </location>
</feature>
<evidence type="ECO:0000259" key="1">
    <source>
        <dbReference type="Pfam" id="PF13338"/>
    </source>
</evidence>
<dbReference type="InterPro" id="IPR025159">
    <property type="entry name" value="AbiEi_N"/>
</dbReference>
<sequence length="320" mass="34381">MHLVAVPRSAHARGMTALLDPALIALAAGQHGLFTTRQAHRAGMSPAALVHAVRGKEILHPARGLYAVSSLVHPTSPVTWHQARAFGATLLWDDAVLSSSSAVLARGVRVWGVDLTTVHVLRPIDRSVRVGCFRVRQWTGQPVTATSLGPAVSLATALIAHAMEHGMAQGVVSADHALHERLVTAAELEEAVDVVRGWRHGSRAVSALAFADGRRESVGESRCAIALMMAGFAVEPQVEIRDRTGHLVGRVDFHIPGTNVIVEFDGRLKYDAGDPAVLWAEKRREDELRRLGYVVVRITWADLERPGAVSAKVRSALAAA</sequence>
<name>A0A8H9KS05_9MICO</name>
<comment type="caution">
    <text evidence="2">The sequence shown here is derived from an EMBL/GenBank/DDBJ whole genome shotgun (WGS) entry which is preliminary data.</text>
</comment>
<organism evidence="2 3">
    <name type="scientific">Knoellia flava</name>
    <dbReference type="NCBI Taxonomy" id="913969"/>
    <lineage>
        <taxon>Bacteria</taxon>
        <taxon>Bacillati</taxon>
        <taxon>Actinomycetota</taxon>
        <taxon>Actinomycetes</taxon>
        <taxon>Micrococcales</taxon>
        <taxon>Intrasporangiaceae</taxon>
        <taxon>Knoellia</taxon>
    </lineage>
</organism>
<evidence type="ECO:0000313" key="2">
    <source>
        <dbReference type="EMBL" id="GGB76657.1"/>
    </source>
</evidence>
<dbReference type="AlphaFoldDB" id="A0A8H9KS05"/>
<dbReference type="Gene3D" id="3.40.960.10">
    <property type="entry name" value="VSR Endonuclease"/>
    <property type="match status" value="1"/>
</dbReference>
<accession>A0A8H9KS05</accession>
<reference evidence="2" key="1">
    <citation type="journal article" date="2014" name="Int. J. Syst. Evol. Microbiol.">
        <title>Complete genome sequence of Corynebacterium casei LMG S-19264T (=DSM 44701T), isolated from a smear-ripened cheese.</title>
        <authorList>
            <consortium name="US DOE Joint Genome Institute (JGI-PGF)"/>
            <person name="Walter F."/>
            <person name="Albersmeier A."/>
            <person name="Kalinowski J."/>
            <person name="Ruckert C."/>
        </authorList>
    </citation>
    <scope>NUCLEOTIDE SEQUENCE</scope>
    <source>
        <strain evidence="2">CGMCC 1.10749</strain>
    </source>
</reference>
<dbReference type="Proteomes" id="UP000628079">
    <property type="component" value="Unassembled WGS sequence"/>
</dbReference>
<dbReference type="Pfam" id="PF13338">
    <property type="entry name" value="AbiEi_4"/>
    <property type="match status" value="1"/>
</dbReference>